<dbReference type="PANTHER" id="PTHR43643:SF3">
    <property type="entry name" value="HISTIDINOL-PHOSPHATE AMINOTRANSFERASE"/>
    <property type="match status" value="1"/>
</dbReference>
<dbReference type="InterPro" id="IPR015424">
    <property type="entry name" value="PyrdxlP-dep_Trfase"/>
</dbReference>
<evidence type="ECO:0000256" key="6">
    <source>
        <dbReference type="ARBA" id="ARBA00022679"/>
    </source>
</evidence>
<keyword evidence="9" id="KW-0028">Amino-acid biosynthesis</keyword>
<dbReference type="InterPro" id="IPR015421">
    <property type="entry name" value="PyrdxlP-dep_Trfase_major"/>
</dbReference>
<dbReference type="EMBL" id="JAXGFP010000006">
    <property type="protein sequence ID" value="MEG3184783.1"/>
    <property type="molecule type" value="Genomic_DNA"/>
</dbReference>
<evidence type="ECO:0000256" key="5">
    <source>
        <dbReference type="ARBA" id="ARBA00022576"/>
    </source>
</evidence>
<keyword evidence="6 9" id="KW-0808">Transferase</keyword>
<comment type="similarity">
    <text evidence="3 9">Belongs to the class-II pyridoxal-phosphate-dependent aminotransferase family. Histidinol-phosphate aminotransferase subfamily.</text>
</comment>
<dbReference type="CDD" id="cd00609">
    <property type="entry name" value="AAT_like"/>
    <property type="match status" value="1"/>
</dbReference>
<dbReference type="Pfam" id="PF00155">
    <property type="entry name" value="Aminotran_1_2"/>
    <property type="match status" value="1"/>
</dbReference>
<dbReference type="InterPro" id="IPR050106">
    <property type="entry name" value="HistidinolP_aminotransfase"/>
</dbReference>
<dbReference type="PANTHER" id="PTHR43643">
    <property type="entry name" value="HISTIDINOL-PHOSPHATE AMINOTRANSFERASE 2"/>
    <property type="match status" value="1"/>
</dbReference>
<organism evidence="11 12">
    <name type="scientific">Novilysobacter erysipheiresistens</name>
    <dbReference type="NCBI Taxonomy" id="1749332"/>
    <lineage>
        <taxon>Bacteria</taxon>
        <taxon>Pseudomonadati</taxon>
        <taxon>Pseudomonadota</taxon>
        <taxon>Gammaproteobacteria</taxon>
        <taxon>Lysobacterales</taxon>
        <taxon>Lysobacteraceae</taxon>
        <taxon>Novilysobacter</taxon>
    </lineage>
</organism>
<comment type="catalytic activity">
    <reaction evidence="8 9">
        <text>L-histidinol phosphate + 2-oxoglutarate = 3-(imidazol-4-yl)-2-oxopropyl phosphate + L-glutamate</text>
        <dbReference type="Rhea" id="RHEA:23744"/>
        <dbReference type="ChEBI" id="CHEBI:16810"/>
        <dbReference type="ChEBI" id="CHEBI:29985"/>
        <dbReference type="ChEBI" id="CHEBI:57766"/>
        <dbReference type="ChEBI" id="CHEBI:57980"/>
        <dbReference type="EC" id="2.6.1.9"/>
    </reaction>
</comment>
<evidence type="ECO:0000256" key="3">
    <source>
        <dbReference type="ARBA" id="ARBA00007970"/>
    </source>
</evidence>
<sequence>MTAVSPASTREQGETLAERPAYDEAWFESRATAGLRGLRAYDPGHDLVALRRRFDAQLLELGSNENPYGPSPAACEAVAGQLDALHRYPDPLGADFKRALAATHGVDTTQILLGNGSHELLMQLAQVFAGPGTEVVFSRYGFAAFALATMASGATLRVAEALPRTSTMPLGHDLDAIAAAITPATRLVYLANPNNPTGTWFGRAPLAAFMARVPLDVIVVMDEAYAEMADADADAASALPLLPAHPNLLLTRTFSKAYGLAGLRVGYLIGAPGLVAVMERIRESFNVNGPALAACEAALGDTEHLQWACARNAEQRVALTHALHARGLVVLPSQTNFVLVEFGPRTAAIEAALIERGVVLRPMGGYGLPDWLRITVGTAEDNRRLLAALDAVLA</sequence>
<keyword evidence="12" id="KW-1185">Reference proteome</keyword>
<comment type="caution">
    <text evidence="11">The sequence shown here is derived from an EMBL/GenBank/DDBJ whole genome shotgun (WGS) entry which is preliminary data.</text>
</comment>
<comment type="cofactor">
    <cofactor evidence="1 9">
        <name>pyridoxal 5'-phosphate</name>
        <dbReference type="ChEBI" id="CHEBI:597326"/>
    </cofactor>
</comment>
<proteinExistence type="inferred from homology"/>
<dbReference type="InterPro" id="IPR004839">
    <property type="entry name" value="Aminotransferase_I/II_large"/>
</dbReference>
<dbReference type="InterPro" id="IPR001917">
    <property type="entry name" value="Aminotrans_II_pyridoxalP_BS"/>
</dbReference>
<gene>
    <name evidence="9 11" type="primary">hisC</name>
    <name evidence="11" type="ORF">SNE34_12270</name>
</gene>
<keyword evidence="7 9" id="KW-0663">Pyridoxal phosphate</keyword>
<dbReference type="Gene3D" id="3.40.640.10">
    <property type="entry name" value="Type I PLP-dependent aspartate aminotransferase-like (Major domain)"/>
    <property type="match status" value="1"/>
</dbReference>
<keyword evidence="5 9" id="KW-0032">Aminotransferase</keyword>
<protein>
    <recommendedName>
        <fullName evidence="9">Histidinol-phosphate aminotransferase</fullName>
        <ecNumber evidence="9">2.6.1.9</ecNumber>
    </recommendedName>
    <alternativeName>
        <fullName evidence="9">Imidazole acetol-phosphate transaminase</fullName>
    </alternativeName>
</protein>
<dbReference type="RefSeq" id="WP_332617629.1">
    <property type="nucleotide sequence ID" value="NZ_JAXGFP010000006.1"/>
</dbReference>
<evidence type="ECO:0000256" key="7">
    <source>
        <dbReference type="ARBA" id="ARBA00022898"/>
    </source>
</evidence>
<evidence type="ECO:0000256" key="1">
    <source>
        <dbReference type="ARBA" id="ARBA00001933"/>
    </source>
</evidence>
<dbReference type="Proteomes" id="UP001355056">
    <property type="component" value="Unassembled WGS sequence"/>
</dbReference>
<comment type="pathway">
    <text evidence="2 9">Amino-acid biosynthesis; L-histidine biosynthesis; L-histidine from 5-phospho-alpha-D-ribose 1-diphosphate: step 7/9.</text>
</comment>
<evidence type="ECO:0000313" key="11">
    <source>
        <dbReference type="EMBL" id="MEG3184783.1"/>
    </source>
</evidence>
<keyword evidence="9" id="KW-0368">Histidine biosynthesis</keyword>
<feature type="modified residue" description="N6-(pyridoxal phosphate)lysine" evidence="9">
    <location>
        <position position="256"/>
    </location>
</feature>
<feature type="domain" description="Aminotransferase class I/classII large" evidence="10">
    <location>
        <begin position="58"/>
        <end position="389"/>
    </location>
</feature>
<name>A0ABU7Z133_9GAMM</name>
<reference evidence="11 12" key="1">
    <citation type="journal article" date="2016" name="Int. J. Syst. Evol. Microbiol.">
        <title>Lysobacter erysipheiresistens sp. nov., an antagonist of powdery mildew, isolated from tobacco-cultivated soil.</title>
        <authorList>
            <person name="Xie B."/>
            <person name="Li T."/>
            <person name="Lin X."/>
            <person name="Wang C.J."/>
            <person name="Chen Y.J."/>
            <person name="Liu W.J."/>
            <person name="Zhao Z.W."/>
        </authorList>
    </citation>
    <scope>NUCLEOTIDE SEQUENCE [LARGE SCALE GENOMIC DNA]</scope>
    <source>
        <strain evidence="11 12">RS-LYSO-3</strain>
    </source>
</reference>
<dbReference type="EC" id="2.6.1.9" evidence="9"/>
<dbReference type="Gene3D" id="3.90.1150.10">
    <property type="entry name" value="Aspartate Aminotransferase, domain 1"/>
    <property type="match status" value="1"/>
</dbReference>
<dbReference type="PROSITE" id="PS00599">
    <property type="entry name" value="AA_TRANSFER_CLASS_2"/>
    <property type="match status" value="1"/>
</dbReference>
<evidence type="ECO:0000313" key="12">
    <source>
        <dbReference type="Proteomes" id="UP001355056"/>
    </source>
</evidence>
<dbReference type="InterPro" id="IPR015422">
    <property type="entry name" value="PyrdxlP-dep_Trfase_small"/>
</dbReference>
<dbReference type="GO" id="GO:0004400">
    <property type="term" value="F:histidinol-phosphate transaminase activity"/>
    <property type="evidence" value="ECO:0007669"/>
    <property type="project" value="UniProtKB-EC"/>
</dbReference>
<evidence type="ECO:0000256" key="8">
    <source>
        <dbReference type="ARBA" id="ARBA00047481"/>
    </source>
</evidence>
<dbReference type="SUPFAM" id="SSF53383">
    <property type="entry name" value="PLP-dependent transferases"/>
    <property type="match status" value="1"/>
</dbReference>
<dbReference type="InterPro" id="IPR005861">
    <property type="entry name" value="HisP_aminotrans"/>
</dbReference>
<dbReference type="HAMAP" id="MF_01023">
    <property type="entry name" value="HisC_aminotrans_2"/>
    <property type="match status" value="1"/>
</dbReference>
<evidence type="ECO:0000259" key="10">
    <source>
        <dbReference type="Pfam" id="PF00155"/>
    </source>
</evidence>
<comment type="subunit">
    <text evidence="4 9">Homodimer.</text>
</comment>
<evidence type="ECO:0000256" key="4">
    <source>
        <dbReference type="ARBA" id="ARBA00011738"/>
    </source>
</evidence>
<evidence type="ECO:0000256" key="9">
    <source>
        <dbReference type="HAMAP-Rule" id="MF_01023"/>
    </source>
</evidence>
<accession>A0ABU7Z133</accession>
<dbReference type="NCBIfam" id="TIGR01141">
    <property type="entry name" value="hisC"/>
    <property type="match status" value="1"/>
</dbReference>
<evidence type="ECO:0000256" key="2">
    <source>
        <dbReference type="ARBA" id="ARBA00005011"/>
    </source>
</evidence>